<accession>A0A1I7W9Q8</accession>
<reference evidence="2" key="1">
    <citation type="submission" date="2016-11" db="UniProtKB">
        <authorList>
            <consortium name="WormBaseParasite"/>
        </authorList>
    </citation>
    <scope>IDENTIFICATION</scope>
</reference>
<protein>
    <submittedName>
        <fullName evidence="2">FHA domain-containing protein</fullName>
    </submittedName>
</protein>
<dbReference type="WBParaSite" id="Hba_01402">
    <property type="protein sequence ID" value="Hba_01402"/>
    <property type="gene ID" value="Hba_01402"/>
</dbReference>
<dbReference type="Proteomes" id="UP000095283">
    <property type="component" value="Unplaced"/>
</dbReference>
<organism evidence="1 2">
    <name type="scientific">Heterorhabditis bacteriophora</name>
    <name type="common">Entomopathogenic nematode worm</name>
    <dbReference type="NCBI Taxonomy" id="37862"/>
    <lineage>
        <taxon>Eukaryota</taxon>
        <taxon>Metazoa</taxon>
        <taxon>Ecdysozoa</taxon>
        <taxon>Nematoda</taxon>
        <taxon>Chromadorea</taxon>
        <taxon>Rhabditida</taxon>
        <taxon>Rhabditina</taxon>
        <taxon>Rhabditomorpha</taxon>
        <taxon>Strongyloidea</taxon>
        <taxon>Heterorhabditidae</taxon>
        <taxon>Heterorhabditis</taxon>
    </lineage>
</organism>
<keyword evidence="1" id="KW-1185">Reference proteome</keyword>
<proteinExistence type="predicted"/>
<evidence type="ECO:0000313" key="1">
    <source>
        <dbReference type="Proteomes" id="UP000095283"/>
    </source>
</evidence>
<name>A0A1I7W9Q8_HETBA</name>
<evidence type="ECO:0000313" key="2">
    <source>
        <dbReference type="WBParaSite" id="Hba_01402"/>
    </source>
</evidence>
<sequence length="117" mass="13361">MTSVVLLSHGQIMKSHALILYRRSGVFLIHRIMWVLQFINEERLVANVYKEGEISSNMFDSNTKACKETHNLPTFVDNGKVTVVADTAEFEIKFSIIAQMENNNVVEKKTTKTTQEL</sequence>
<dbReference type="AlphaFoldDB" id="A0A1I7W9Q8"/>